<feature type="chain" id="PRO_5042039569" description="CC domain-containing protein" evidence="1">
    <location>
        <begin position="16"/>
        <end position="98"/>
    </location>
</feature>
<evidence type="ECO:0000313" key="4">
    <source>
        <dbReference type="Proteomes" id="UP000829354"/>
    </source>
</evidence>
<proteinExistence type="predicted"/>
<sequence>MFKVLAVAAFIFVLAEEVSTNLACKTEPTNAVAGVCPDGTTLLTGDKCCSSDNVFDVDAHGCSSEPLPAIDGLCPYGFILVADGGCCPNSDAVAKNKK</sequence>
<organism evidence="3 4">
    <name type="scientific">Caenorhabditis briggsae</name>
    <dbReference type="NCBI Taxonomy" id="6238"/>
    <lineage>
        <taxon>Eukaryota</taxon>
        <taxon>Metazoa</taxon>
        <taxon>Ecdysozoa</taxon>
        <taxon>Nematoda</taxon>
        <taxon>Chromadorea</taxon>
        <taxon>Rhabditida</taxon>
        <taxon>Rhabditina</taxon>
        <taxon>Rhabditomorpha</taxon>
        <taxon>Rhabditoidea</taxon>
        <taxon>Rhabditidae</taxon>
        <taxon>Peloderinae</taxon>
        <taxon>Caenorhabditis</taxon>
    </lineage>
</organism>
<protein>
    <recommendedName>
        <fullName evidence="2">CC domain-containing protein</fullName>
    </recommendedName>
</protein>
<keyword evidence="1" id="KW-0732">Signal</keyword>
<evidence type="ECO:0000259" key="2">
    <source>
        <dbReference type="Pfam" id="PF04942"/>
    </source>
</evidence>
<keyword evidence="4" id="KW-1185">Reference proteome</keyword>
<feature type="domain" description="CC" evidence="2">
    <location>
        <begin position="19"/>
        <end position="50"/>
    </location>
</feature>
<dbReference type="AlphaFoldDB" id="A0AAE9EEA2"/>
<dbReference type="EMBL" id="CP092621">
    <property type="protein sequence ID" value="UMM19773.1"/>
    <property type="molecule type" value="Genomic_DNA"/>
</dbReference>
<reference evidence="3 4" key="1">
    <citation type="submission" date="2022-04" db="EMBL/GenBank/DDBJ databases">
        <title>Chromosome-level reference genomes for two strains of Caenorhabditis briggsae: an improved platform for comparative genomics.</title>
        <authorList>
            <person name="Stevens L."/>
            <person name="Andersen E."/>
        </authorList>
    </citation>
    <scope>NUCLEOTIDE SEQUENCE [LARGE SCALE GENOMIC DNA]</scope>
    <source>
        <strain evidence="3">VX34</strain>
        <tissue evidence="3">Whole-organism</tissue>
    </source>
</reference>
<dbReference type="Proteomes" id="UP000829354">
    <property type="component" value="Chromosome II"/>
</dbReference>
<feature type="signal peptide" evidence="1">
    <location>
        <begin position="1"/>
        <end position="15"/>
    </location>
</feature>
<name>A0AAE9EEA2_CAEBR</name>
<evidence type="ECO:0000313" key="3">
    <source>
        <dbReference type="EMBL" id="UMM19773.1"/>
    </source>
</evidence>
<gene>
    <name evidence="3" type="ORF">L5515_015234</name>
</gene>
<evidence type="ECO:0000256" key="1">
    <source>
        <dbReference type="SAM" id="SignalP"/>
    </source>
</evidence>
<dbReference type="Pfam" id="PF04942">
    <property type="entry name" value="CC"/>
    <property type="match status" value="2"/>
</dbReference>
<accession>A0AAE9EEA2</accession>
<dbReference type="InterPro" id="IPR007026">
    <property type="entry name" value="CC_domain"/>
</dbReference>
<feature type="domain" description="CC" evidence="2">
    <location>
        <begin position="57"/>
        <end position="89"/>
    </location>
</feature>